<dbReference type="InterPro" id="IPR003298">
    <property type="entry name" value="Apmem_Ag1"/>
</dbReference>
<feature type="compositionally biased region" description="Basic and acidic residues" evidence="10">
    <location>
        <begin position="325"/>
        <end position="338"/>
    </location>
</feature>
<dbReference type="Proteomes" id="UP001057455">
    <property type="component" value="Unassembled WGS sequence"/>
</dbReference>
<keyword evidence="6" id="KW-0732">Signal</keyword>
<keyword evidence="5 11" id="KW-0812">Transmembrane</keyword>
<dbReference type="SMART" id="SM00815">
    <property type="entry name" value="AMA-1"/>
    <property type="match status" value="1"/>
</dbReference>
<evidence type="ECO:0000256" key="7">
    <source>
        <dbReference type="ARBA" id="ARBA00022989"/>
    </source>
</evidence>
<name>A0A9W5WUW7_BABOV</name>
<feature type="transmembrane region" description="Helical" evidence="11">
    <location>
        <begin position="773"/>
        <end position="791"/>
    </location>
</feature>
<keyword evidence="7 11" id="KW-1133">Transmembrane helix</keyword>
<sequence length="855" mass="95559">MLTVDPNERDGPGMPSVRGFSRYGSTSVGSIRGIAMSFASTEYGGTGSFDTGVTVRDVLSRRYTAESRAEGLRKFRNDPSQHTIYNSKRLGIVLLLLSMINICLFVVLQVRRSSHAECTINIPDDSSNVNGVWDSQISKKDCIGDISRFEQADTVHVYYTINNYPFHGASVFRLHSKEQIEGKEVSKDDIKNCFPYDIVHVDGKEQIIYPCGPHIWHLYNDSFKFSTKQYSTSSLVPVALDESQELLAQRQEFAIARNPPDQEISRSYKNTYYWLQSNAKEITAHEKPKRVGEKVDSTTMLKKTVHQLRATEKLMAAHKAGTARRSHDGTSDTSERYSGRNSASQTPWTKYMQKFDIPRVHGSGIFVDLGGYETVEHKSYRMPVGKCPVMGKVIDLGNGADFLEPISSEDPKYRGLAFPETAVDASTTPSRSRTRSSSSAPSLSPVSAFDLRRWGYNGNDVANCAEYANNLIPASDRNTKYRYPFVYDSNEEMCYILYSAIQYNQGKRYCDNDGSQDEGKSSLLCMRPYKSVDDAHLYYGSAKVDPDWESNCPMNPVRDAMFGKWSGGSCVASTPAFVEYVNSAEDCASLLFDNSSTDLDIDVSKETYDEVEDLVKGIKTLNIYRVARAIFSPLAKSAGTSRISRGVGMNWANYNSDDGACAIINETPNCLVLNAGSLALTAIGSPLEQDAVNFPCHIDTNGYVEPRARNTNRYSNSAFEVTTSSNIKTLKCSAYVHAKYSSSCGTYYYCSNVKPSLFRRFLYMLGLHSTKRIILAILTLVGLTVLIIWAWHRFLKTKEGPTKPSFDRYMSKYEYDDSSEVTNETEQRLTSDAYVWGEAASRPSDVTPVHLSKIN</sequence>
<proteinExistence type="inferred from homology"/>
<organism evidence="12 13">
    <name type="scientific">Babesia ovis</name>
    <dbReference type="NCBI Taxonomy" id="5869"/>
    <lineage>
        <taxon>Eukaryota</taxon>
        <taxon>Sar</taxon>
        <taxon>Alveolata</taxon>
        <taxon>Apicomplexa</taxon>
        <taxon>Aconoidasida</taxon>
        <taxon>Piroplasmida</taxon>
        <taxon>Babesiidae</taxon>
        <taxon>Babesia</taxon>
    </lineage>
</organism>
<evidence type="ECO:0000256" key="8">
    <source>
        <dbReference type="ARBA" id="ARBA00023136"/>
    </source>
</evidence>
<dbReference type="PRINTS" id="PR01361">
    <property type="entry name" value="MEROZOITESA"/>
</dbReference>
<keyword evidence="8 11" id="KW-0472">Membrane</keyword>
<comment type="similarity">
    <text evidence="4">Belongs to the CDC50/LEM3 family.</text>
</comment>
<dbReference type="PANTHER" id="PTHR10926:SF0">
    <property type="entry name" value="CDC50, ISOFORM A"/>
    <property type="match status" value="1"/>
</dbReference>
<dbReference type="Gene3D" id="2.60.40.4360">
    <property type="match status" value="1"/>
</dbReference>
<reference evidence="12" key="1">
    <citation type="submission" date="2019-12" db="EMBL/GenBank/DDBJ databases">
        <title>Genome sequence of Babesia ovis.</title>
        <authorList>
            <person name="Yamagishi J."/>
            <person name="Sevinc F."/>
            <person name="Xuan X."/>
        </authorList>
    </citation>
    <scope>NUCLEOTIDE SEQUENCE</scope>
    <source>
        <strain evidence="12">Selcuk</strain>
    </source>
</reference>
<evidence type="ECO:0000256" key="1">
    <source>
        <dbReference type="ARBA" id="ARBA00004141"/>
    </source>
</evidence>
<evidence type="ECO:0000256" key="4">
    <source>
        <dbReference type="ARBA" id="ARBA00009457"/>
    </source>
</evidence>
<protein>
    <submittedName>
        <fullName evidence="12">Apical membrane antigen 1</fullName>
    </submittedName>
</protein>
<dbReference type="Pfam" id="PF02430">
    <property type="entry name" value="AMA-1"/>
    <property type="match status" value="1"/>
</dbReference>
<evidence type="ECO:0000256" key="10">
    <source>
        <dbReference type="SAM" id="MobiDB-lite"/>
    </source>
</evidence>
<dbReference type="PANTHER" id="PTHR10926">
    <property type="entry name" value="CELL CYCLE CONTROL PROTEIN 50"/>
    <property type="match status" value="1"/>
</dbReference>
<dbReference type="GO" id="GO:0005783">
    <property type="term" value="C:endoplasmic reticulum"/>
    <property type="evidence" value="ECO:0007669"/>
    <property type="project" value="TreeGrafter"/>
</dbReference>
<feature type="compositionally biased region" description="Low complexity" evidence="10">
    <location>
        <begin position="425"/>
        <end position="445"/>
    </location>
</feature>
<dbReference type="InterPro" id="IPR005045">
    <property type="entry name" value="CDC50/LEM3_fam"/>
</dbReference>
<evidence type="ECO:0000256" key="2">
    <source>
        <dbReference type="ARBA" id="ARBA00004479"/>
    </source>
</evidence>
<feature type="region of interest" description="Disordered" evidence="10">
    <location>
        <begin position="318"/>
        <end position="345"/>
    </location>
</feature>
<evidence type="ECO:0000256" key="5">
    <source>
        <dbReference type="ARBA" id="ARBA00022692"/>
    </source>
</evidence>
<dbReference type="Gene3D" id="3.50.4.10">
    <property type="entry name" value="Hepatocyte Growth Factor"/>
    <property type="match status" value="2"/>
</dbReference>
<dbReference type="GO" id="GO:0005794">
    <property type="term" value="C:Golgi apparatus"/>
    <property type="evidence" value="ECO:0007669"/>
    <property type="project" value="TreeGrafter"/>
</dbReference>
<dbReference type="OrthoDB" id="345315at2759"/>
<comment type="subcellular location">
    <subcellularLocation>
        <location evidence="1">Membrane</location>
        <topology evidence="1">Multi-pass membrane protein</topology>
    </subcellularLocation>
    <subcellularLocation>
        <location evidence="2">Membrane</location>
        <topology evidence="2">Single-pass type I membrane protein</topology>
    </subcellularLocation>
</comment>
<keyword evidence="13" id="KW-1185">Reference proteome</keyword>
<feature type="region of interest" description="Disordered" evidence="10">
    <location>
        <begin position="420"/>
        <end position="445"/>
    </location>
</feature>
<dbReference type="Pfam" id="PF03381">
    <property type="entry name" value="CDC50"/>
    <property type="match status" value="1"/>
</dbReference>
<feature type="transmembrane region" description="Helical" evidence="11">
    <location>
        <begin position="90"/>
        <end position="110"/>
    </location>
</feature>
<dbReference type="GO" id="GO:0005886">
    <property type="term" value="C:plasma membrane"/>
    <property type="evidence" value="ECO:0007669"/>
    <property type="project" value="TreeGrafter"/>
</dbReference>
<gene>
    <name evidence="12" type="ORF">BaOVIS_016880</name>
</gene>
<dbReference type="EMBL" id="BLIY01000014">
    <property type="protein sequence ID" value="GFE54284.1"/>
    <property type="molecule type" value="Genomic_DNA"/>
</dbReference>
<evidence type="ECO:0000256" key="3">
    <source>
        <dbReference type="ARBA" id="ARBA00007098"/>
    </source>
</evidence>
<evidence type="ECO:0000256" key="9">
    <source>
        <dbReference type="ARBA" id="ARBA00023180"/>
    </source>
</evidence>
<evidence type="ECO:0000313" key="13">
    <source>
        <dbReference type="Proteomes" id="UP001057455"/>
    </source>
</evidence>
<accession>A0A9W5WUW7</accession>
<comment type="similarity">
    <text evidence="3">Belongs to the apicomplexan parasites AMA1 family.</text>
</comment>
<evidence type="ECO:0000256" key="11">
    <source>
        <dbReference type="SAM" id="Phobius"/>
    </source>
</evidence>
<comment type="caution">
    <text evidence="12">The sequence shown here is derived from an EMBL/GenBank/DDBJ whole genome shotgun (WGS) entry which is preliminary data.</text>
</comment>
<evidence type="ECO:0000313" key="12">
    <source>
        <dbReference type="EMBL" id="GFE54284.1"/>
    </source>
</evidence>
<dbReference type="AlphaFoldDB" id="A0A9W5WUW7"/>
<evidence type="ECO:0000256" key="6">
    <source>
        <dbReference type="ARBA" id="ARBA00022729"/>
    </source>
</evidence>
<keyword evidence="9" id="KW-0325">Glycoprotein</keyword>